<proteinExistence type="predicted"/>
<evidence type="ECO:0000256" key="2">
    <source>
        <dbReference type="ARBA" id="ARBA00023082"/>
    </source>
</evidence>
<dbReference type="PANTHER" id="PTHR43133">
    <property type="entry name" value="RNA POLYMERASE ECF-TYPE SIGMA FACTO"/>
    <property type="match status" value="1"/>
</dbReference>
<feature type="domain" description="RNA polymerase sigma factor 70 region 4 type 2" evidence="5">
    <location>
        <begin position="114"/>
        <end position="165"/>
    </location>
</feature>
<evidence type="ECO:0000259" key="4">
    <source>
        <dbReference type="Pfam" id="PF04542"/>
    </source>
</evidence>
<evidence type="ECO:0000313" key="7">
    <source>
        <dbReference type="Proteomes" id="UP000824334"/>
    </source>
</evidence>
<reference evidence="6 7" key="1">
    <citation type="submission" date="2021-07" db="EMBL/GenBank/DDBJ databases">
        <title>Isolation and characterization of bacteria from a gold mining with a capacity of golden bioaccumulation.</title>
        <authorList>
            <person name="Yang X.J."/>
        </authorList>
    </citation>
    <scope>NUCLEOTIDE SEQUENCE [LARGE SCALE GENOMIC DNA]</scope>
    <source>
        <strain evidence="6 7">Au29</strain>
    </source>
</reference>
<evidence type="ECO:0000259" key="5">
    <source>
        <dbReference type="Pfam" id="PF08281"/>
    </source>
</evidence>
<dbReference type="NCBIfam" id="TIGR02937">
    <property type="entry name" value="sigma70-ECF"/>
    <property type="match status" value="1"/>
</dbReference>
<gene>
    <name evidence="6" type="ORF">KWG56_03350</name>
</gene>
<sequence>MSPFDLSHRAAFSQLLVTERTSLMRMARRILGDASLAEDITQTLWLNIQRITDPETIKDKRAYLYRLMLNLTSDQMRKRTRGAALFDDQADDMRMADAAPTTETRIIDRQRLSLLSAAIDELPPRCREVFLLRRVEGLTPAQVAERLGITTNAVAKHVRHAISHCQTRLAEQEAL</sequence>
<dbReference type="InterPro" id="IPR007627">
    <property type="entry name" value="RNA_pol_sigma70_r2"/>
</dbReference>
<dbReference type="InterPro" id="IPR014284">
    <property type="entry name" value="RNA_pol_sigma-70_dom"/>
</dbReference>
<evidence type="ECO:0000256" key="3">
    <source>
        <dbReference type="ARBA" id="ARBA00023163"/>
    </source>
</evidence>
<dbReference type="PANTHER" id="PTHR43133:SF63">
    <property type="entry name" value="RNA POLYMERASE SIGMA FACTOR FECI-RELATED"/>
    <property type="match status" value="1"/>
</dbReference>
<keyword evidence="2" id="KW-0731">Sigma factor</keyword>
<organism evidence="6 7">
    <name type="scientific">Brevundimonas nasdae</name>
    <dbReference type="NCBI Taxonomy" id="172043"/>
    <lineage>
        <taxon>Bacteria</taxon>
        <taxon>Pseudomonadati</taxon>
        <taxon>Pseudomonadota</taxon>
        <taxon>Alphaproteobacteria</taxon>
        <taxon>Caulobacterales</taxon>
        <taxon>Caulobacteraceae</taxon>
        <taxon>Brevundimonas</taxon>
    </lineage>
</organism>
<evidence type="ECO:0000256" key="1">
    <source>
        <dbReference type="ARBA" id="ARBA00023015"/>
    </source>
</evidence>
<dbReference type="EMBL" id="CP080034">
    <property type="protein sequence ID" value="QYC11059.1"/>
    <property type="molecule type" value="Genomic_DNA"/>
</dbReference>
<keyword evidence="3" id="KW-0804">Transcription</keyword>
<dbReference type="Pfam" id="PF08281">
    <property type="entry name" value="Sigma70_r4_2"/>
    <property type="match status" value="1"/>
</dbReference>
<protein>
    <submittedName>
        <fullName evidence="6">Sigma-70 family RNA polymerase sigma factor</fullName>
    </submittedName>
</protein>
<dbReference type="RefSeq" id="WP_219353713.1">
    <property type="nucleotide sequence ID" value="NZ_CP080034.1"/>
</dbReference>
<evidence type="ECO:0000313" key="6">
    <source>
        <dbReference type="EMBL" id="QYC11059.1"/>
    </source>
</evidence>
<dbReference type="InterPro" id="IPR013249">
    <property type="entry name" value="RNA_pol_sigma70_r4_t2"/>
</dbReference>
<dbReference type="InterPro" id="IPR039425">
    <property type="entry name" value="RNA_pol_sigma-70-like"/>
</dbReference>
<dbReference type="GeneID" id="94374286"/>
<feature type="domain" description="RNA polymerase sigma-70 region 2" evidence="4">
    <location>
        <begin position="20"/>
        <end position="81"/>
    </location>
</feature>
<dbReference type="Pfam" id="PF04542">
    <property type="entry name" value="Sigma70_r2"/>
    <property type="match status" value="1"/>
</dbReference>
<keyword evidence="7" id="KW-1185">Reference proteome</keyword>
<dbReference type="Proteomes" id="UP000824334">
    <property type="component" value="Chromosome"/>
</dbReference>
<name>A0ABX8TJ68_9CAUL</name>
<accession>A0ABX8TJ68</accession>
<keyword evidence="1" id="KW-0805">Transcription regulation</keyword>